<sequence>MKYSLAPLEQVCTSALLGQWPKGDPCMKSCCAANHGSPLFPGIQEDACGIVFSSPLSPGLSRGQHIRAAASLRVLRIPTPSSGEVFPSHAGERQLHLVLILPLLPFSPGHRELAKPRESN</sequence>
<evidence type="ECO:0000313" key="1">
    <source>
        <dbReference type="EMBL" id="CAH1277341.1"/>
    </source>
</evidence>
<name>A0A8S4MN42_BRALA</name>
<comment type="caution">
    <text evidence="1">The sequence shown here is derived from an EMBL/GenBank/DDBJ whole genome shotgun (WGS) entry which is preliminary data.</text>
</comment>
<gene>
    <name evidence="1" type="primary">Hypp9573</name>
    <name evidence="1" type="ORF">BLAG_LOCUS26145</name>
</gene>
<proteinExistence type="predicted"/>
<dbReference type="Proteomes" id="UP000838412">
    <property type="component" value="Unassembled WGS sequence"/>
</dbReference>
<keyword evidence="2" id="KW-1185">Reference proteome</keyword>
<reference evidence="1" key="1">
    <citation type="submission" date="2022-01" db="EMBL/GenBank/DDBJ databases">
        <authorList>
            <person name="Braso-Vives M."/>
        </authorList>
    </citation>
    <scope>NUCLEOTIDE SEQUENCE</scope>
</reference>
<protein>
    <submittedName>
        <fullName evidence="1">Hypp9573 protein</fullName>
    </submittedName>
</protein>
<accession>A0A8S4MN42</accession>
<organism evidence="1 2">
    <name type="scientific">Branchiostoma lanceolatum</name>
    <name type="common">Common lancelet</name>
    <name type="synonym">Amphioxus lanceolatum</name>
    <dbReference type="NCBI Taxonomy" id="7740"/>
    <lineage>
        <taxon>Eukaryota</taxon>
        <taxon>Metazoa</taxon>
        <taxon>Chordata</taxon>
        <taxon>Cephalochordata</taxon>
        <taxon>Leptocardii</taxon>
        <taxon>Amphioxiformes</taxon>
        <taxon>Branchiostomatidae</taxon>
        <taxon>Branchiostoma</taxon>
    </lineage>
</organism>
<dbReference type="AlphaFoldDB" id="A0A8S4MN42"/>
<evidence type="ECO:0000313" key="2">
    <source>
        <dbReference type="Proteomes" id="UP000838412"/>
    </source>
</evidence>
<dbReference type="EMBL" id="CAKMNS010000270">
    <property type="protein sequence ID" value="CAH1277341.1"/>
    <property type="molecule type" value="Genomic_DNA"/>
</dbReference>